<dbReference type="Gene3D" id="2.40.128.340">
    <property type="match status" value="3"/>
</dbReference>
<feature type="signal peptide" evidence="2">
    <location>
        <begin position="1"/>
        <end position="37"/>
    </location>
</feature>
<dbReference type="Gene3D" id="3.90.1720.10">
    <property type="entry name" value="endopeptidase domain like (from Nostoc punctiforme)"/>
    <property type="match status" value="1"/>
</dbReference>
<organism evidence="3 4">
    <name type="scientific">Actinoplanes octamycinicus</name>
    <dbReference type="NCBI Taxonomy" id="135948"/>
    <lineage>
        <taxon>Bacteria</taxon>
        <taxon>Bacillati</taxon>
        <taxon>Actinomycetota</taxon>
        <taxon>Actinomycetes</taxon>
        <taxon>Micromonosporales</taxon>
        <taxon>Micromonosporaceae</taxon>
        <taxon>Actinoplanes</taxon>
    </lineage>
</organism>
<reference evidence="3 4" key="1">
    <citation type="submission" date="2020-08" db="EMBL/GenBank/DDBJ databases">
        <title>Sequencing the genomes of 1000 actinobacteria strains.</title>
        <authorList>
            <person name="Klenk H.-P."/>
        </authorList>
    </citation>
    <scope>NUCLEOTIDE SEQUENCE [LARGE SCALE GENOMIC DNA]</scope>
    <source>
        <strain evidence="3 4">DSM 45809</strain>
    </source>
</reference>
<comment type="caution">
    <text evidence="3">The sequence shown here is derived from an EMBL/GenBank/DDBJ whole genome shotgun (WGS) entry which is preliminary data.</text>
</comment>
<dbReference type="AlphaFoldDB" id="A0A7W7H149"/>
<protein>
    <recommendedName>
        <fullName evidence="5">VCBS repeat protein</fullName>
    </recommendedName>
</protein>
<dbReference type="PROSITE" id="PS51318">
    <property type="entry name" value="TAT"/>
    <property type="match status" value="1"/>
</dbReference>
<keyword evidence="4" id="KW-1185">Reference proteome</keyword>
<dbReference type="Proteomes" id="UP000546162">
    <property type="component" value="Unassembled WGS sequence"/>
</dbReference>
<evidence type="ECO:0000313" key="3">
    <source>
        <dbReference type="EMBL" id="MBB4742044.1"/>
    </source>
</evidence>
<dbReference type="Pfam" id="PF13517">
    <property type="entry name" value="FG-GAP_3"/>
    <property type="match status" value="1"/>
</dbReference>
<dbReference type="InterPro" id="IPR028994">
    <property type="entry name" value="Integrin_alpha_N"/>
</dbReference>
<evidence type="ECO:0008006" key="5">
    <source>
        <dbReference type="Google" id="ProtNLM"/>
    </source>
</evidence>
<dbReference type="PANTHER" id="PTHR13412">
    <property type="entry name" value="T-CELL IMMUNOMODULATORY PROTEIN HOMOLOG"/>
    <property type="match status" value="1"/>
</dbReference>
<dbReference type="InterPro" id="IPR024881">
    <property type="entry name" value="Tip"/>
</dbReference>
<dbReference type="InterPro" id="IPR013517">
    <property type="entry name" value="FG-GAP"/>
</dbReference>
<evidence type="ECO:0000313" key="4">
    <source>
        <dbReference type="Proteomes" id="UP000546162"/>
    </source>
</evidence>
<feature type="chain" id="PRO_5031050046" description="VCBS repeat protein" evidence="2">
    <location>
        <begin position="38"/>
        <end position="525"/>
    </location>
</feature>
<dbReference type="RefSeq" id="WP_185042463.1">
    <property type="nucleotide sequence ID" value="NZ_BAABFG010000005.1"/>
</dbReference>
<proteinExistence type="predicted"/>
<accession>A0A7W7H149</accession>
<gene>
    <name evidence="3" type="ORF">BJY16_005503</name>
</gene>
<evidence type="ECO:0000256" key="2">
    <source>
        <dbReference type="SAM" id="SignalP"/>
    </source>
</evidence>
<evidence type="ECO:0000256" key="1">
    <source>
        <dbReference type="ARBA" id="ARBA00022729"/>
    </source>
</evidence>
<name>A0A7W7H149_9ACTN</name>
<dbReference type="SUPFAM" id="SSF69318">
    <property type="entry name" value="Integrin alpha N-terminal domain"/>
    <property type="match status" value="1"/>
</dbReference>
<dbReference type="PANTHER" id="PTHR13412:SF0">
    <property type="entry name" value="T-CELL IMMUNOMODULATORY PROTEIN"/>
    <property type="match status" value="1"/>
</dbReference>
<keyword evidence="1 2" id="KW-0732">Signal</keyword>
<dbReference type="InterPro" id="IPR006311">
    <property type="entry name" value="TAT_signal"/>
</dbReference>
<sequence>MQRNSRRSVIRRSTAAVITSAVAAGSLVSLSPAPAQASSIDGPIGRSEILSRAQNWVDRGITYTQTGTWASDADGDKTYRRDCSGLVSMAWHLSNSYVTGDFQGSNSRWSTLGSIDDFQAGDAMVRTGHMELFAYWADKGDHSKGAYVYSFNSDGETVQNPTARSNEGNLGFNSVSDLRSYKPIRRTGLTGGVSGEKMAPALAYDDGDGTQTIYRWRSNTSSFSHTTDYQGEGTFRLSNVGDRVASGDVDGDGTDDVVMAYQDAEGTFGFYVFDGGLTSRGRWYTSGAFNLSAVGGRLVVADFTGDGKAEPALVRDNGDGTQSIYRWTSTGSSFARTTDYVGTGSFRLSNVGNRVAAGDVDGDGKADIVMAYQNADNTFSYYVWKSGLSSQGAWYTSGSFNLDTVDGRMVVADFTGDGKAEPALVRDDGDGTQSIYRWTSTGSGFSRTTDYVGTGTFRLSNVGDRVAAGDVDGDAKADIVMAYQNADNTFSYYVWKSGLTSEGVWYTSGSYSLDRVGGRMVLGTW</sequence>
<dbReference type="EMBL" id="JACHNB010000001">
    <property type="protein sequence ID" value="MBB4742044.1"/>
    <property type="molecule type" value="Genomic_DNA"/>
</dbReference>